<dbReference type="GeneID" id="301848527"/>
<keyword evidence="3" id="KW-1185">Reference proteome</keyword>
<evidence type="ECO:0000259" key="1">
    <source>
        <dbReference type="Pfam" id="PF12697"/>
    </source>
</evidence>
<keyword evidence="2" id="KW-0378">Hydrolase</keyword>
<dbReference type="SUPFAM" id="SSF53474">
    <property type="entry name" value="alpha/beta-Hydrolases"/>
    <property type="match status" value="1"/>
</dbReference>
<proteinExistence type="predicted"/>
<dbReference type="AlphaFoldDB" id="A0A3N2H8L1"/>
<dbReference type="InterPro" id="IPR000073">
    <property type="entry name" value="AB_hydrolase_1"/>
</dbReference>
<organism evidence="2 3">
    <name type="scientific">Amycolatopsis thermoflava</name>
    <dbReference type="NCBI Taxonomy" id="84480"/>
    <lineage>
        <taxon>Bacteria</taxon>
        <taxon>Bacillati</taxon>
        <taxon>Actinomycetota</taxon>
        <taxon>Actinomycetes</taxon>
        <taxon>Pseudonocardiales</taxon>
        <taxon>Pseudonocardiaceae</taxon>
        <taxon>Amycolatopsis</taxon>
        <taxon>Amycolatopsis methanolica group</taxon>
    </lineage>
</organism>
<evidence type="ECO:0000313" key="2">
    <source>
        <dbReference type="EMBL" id="ROS44839.1"/>
    </source>
</evidence>
<dbReference type="Proteomes" id="UP000274843">
    <property type="component" value="Unassembled WGS sequence"/>
</dbReference>
<name>A0A3N2H8L1_9PSEU</name>
<dbReference type="Pfam" id="PF12697">
    <property type="entry name" value="Abhydrolase_6"/>
    <property type="match status" value="1"/>
</dbReference>
<dbReference type="InterPro" id="IPR029058">
    <property type="entry name" value="AB_hydrolase_fold"/>
</dbReference>
<comment type="caution">
    <text evidence="2">The sequence shown here is derived from an EMBL/GenBank/DDBJ whole genome shotgun (WGS) entry which is preliminary data.</text>
</comment>
<reference evidence="2 3" key="1">
    <citation type="submission" date="2018-11" db="EMBL/GenBank/DDBJ databases">
        <title>Sequencing the genomes of 1000 actinobacteria strains.</title>
        <authorList>
            <person name="Klenk H.-P."/>
        </authorList>
    </citation>
    <scope>NUCLEOTIDE SEQUENCE [LARGE SCALE GENOMIC DNA]</scope>
    <source>
        <strain evidence="2 3">DSM 44348</strain>
    </source>
</reference>
<protein>
    <submittedName>
        <fullName evidence="2">Alpha/beta hydrolase family protein</fullName>
    </submittedName>
</protein>
<gene>
    <name evidence="2" type="ORF">EDD35_7295</name>
</gene>
<dbReference type="EMBL" id="RKHY01000001">
    <property type="protein sequence ID" value="ROS44839.1"/>
    <property type="molecule type" value="Genomic_DNA"/>
</dbReference>
<dbReference type="Gene3D" id="3.40.50.1820">
    <property type="entry name" value="alpha/beta hydrolase"/>
    <property type="match status" value="1"/>
</dbReference>
<feature type="domain" description="AB hydrolase-1" evidence="1">
    <location>
        <begin position="52"/>
        <end position="266"/>
    </location>
</feature>
<evidence type="ECO:0000313" key="3">
    <source>
        <dbReference type="Proteomes" id="UP000274843"/>
    </source>
</evidence>
<dbReference type="GO" id="GO:0016787">
    <property type="term" value="F:hydrolase activity"/>
    <property type="evidence" value="ECO:0007669"/>
    <property type="project" value="UniProtKB-KW"/>
</dbReference>
<accession>A0A3N2H8L1</accession>
<dbReference type="RefSeq" id="WP_123686724.1">
    <property type="nucleotide sequence ID" value="NZ_RKHY01000001.1"/>
</dbReference>
<sequence length="272" mass="29487">MMTLLQPAREAGETIRTAAREHLLLALLDIPRLLRHPIWRPADPEEGAGLGVLLVPGFGFGDRSMTLASAWLKARGYRPAGSRIGFNVGCTTELVDRIDARLEQHAEETGGRVVIIGQSRGGWLARLAAIRRPDLVRGLVMLGSPVLDPLGAHPKVVRVARVLARLSTLGIPGLMDLDCFTGPCYDENVKALAAPLPPEVPALAVYSREDAIAPWQLCLDPYAECVEIRSTHTGMGLDPDFYVAAAPRLARWARDEAREQTAEHAGELSQAS</sequence>